<evidence type="ECO:0000313" key="2">
    <source>
        <dbReference type="EMBL" id="MTH66595.1"/>
    </source>
</evidence>
<feature type="domain" description="Peptidoglycan binding-like" evidence="1">
    <location>
        <begin position="349"/>
        <end position="403"/>
    </location>
</feature>
<dbReference type="Pfam" id="PF01471">
    <property type="entry name" value="PG_binding_1"/>
    <property type="match status" value="2"/>
</dbReference>
<proteinExistence type="predicted"/>
<organism evidence="2 3">
    <name type="scientific">Paracoccus shanxieyensis</name>
    <dbReference type="NCBI Taxonomy" id="2675752"/>
    <lineage>
        <taxon>Bacteria</taxon>
        <taxon>Pseudomonadati</taxon>
        <taxon>Pseudomonadota</taxon>
        <taxon>Alphaproteobacteria</taxon>
        <taxon>Rhodobacterales</taxon>
        <taxon>Paracoccaceae</taxon>
        <taxon>Paracoccus</taxon>
    </lineage>
</organism>
<evidence type="ECO:0000259" key="1">
    <source>
        <dbReference type="Pfam" id="PF01471"/>
    </source>
</evidence>
<name>A0A6L6J1I0_9RHOB</name>
<protein>
    <submittedName>
        <fullName evidence="2">Peptidoglycan-binding protein</fullName>
    </submittedName>
</protein>
<comment type="caution">
    <text evidence="2">The sequence shown here is derived from an EMBL/GenBank/DDBJ whole genome shotgun (WGS) entry which is preliminary data.</text>
</comment>
<gene>
    <name evidence="2" type="ORF">GL284_20315</name>
</gene>
<sequence length="591" mass="63314">MLLLVALAGAGQASAENRAVVVGNADYRDAPDLAGSDTGALAAAIRAAGFVTAEGVDQDSGDLRRTLDLLARADQTPGARIVSLSGRFLNDGAETWFMGIEAIDPDQGNVGSQGTPLSLVLQVMGNAMPGAVLLLGTDDQDMAHRPDLQNGIGPLAPAAGVSIVTGPPEGTAAALRALAAGKPLGEAVAAHPGLTLLPDSDAALTPASPAAAAAAMVTAPSAEPTDSDRSAWSEAAGQDVPESYTTYLRRYPSGQFSEAATARRQQLLTRRATDIADRATWSTVTAQNRMSGYEAYLKQFPDGRYVAPAKRRLAELRLANMPKAAPPPPKPPAPPTPAEVEIALNLTRGDRAVIERGLSRLGYEPDAAEDDFGPDTRAALRTWQGLNNFMPSGYLNQPQLRALRDQVAALDGDDGRRDRAYWLQTGARRDEQGLRDYLKRYPSGRYAAEAKRQLTAPVARPITDPVNRDDASAWRWARRQDSAAAYNIYLERFLAGAHADEARQRRDALLAGIEAARREEDALALSQATRRDIEERLMAAQLTPGPVDGRFTAATRQALREYQASRNLRVTGYVSQQTLSILMSEQPRPSR</sequence>
<dbReference type="EMBL" id="WMII01000041">
    <property type="protein sequence ID" value="MTH66595.1"/>
    <property type="molecule type" value="Genomic_DNA"/>
</dbReference>
<dbReference type="AlphaFoldDB" id="A0A6L6J1I0"/>
<feature type="domain" description="Peptidoglycan binding-like" evidence="1">
    <location>
        <begin position="528"/>
        <end position="582"/>
    </location>
</feature>
<dbReference type="InterPro" id="IPR036366">
    <property type="entry name" value="PGBDSf"/>
</dbReference>
<keyword evidence="3" id="KW-1185">Reference proteome</keyword>
<dbReference type="InterPro" id="IPR036365">
    <property type="entry name" value="PGBD-like_sf"/>
</dbReference>
<dbReference type="RefSeq" id="WP_155046255.1">
    <property type="nucleotide sequence ID" value="NZ_WMIH01000041.1"/>
</dbReference>
<reference evidence="2 3" key="1">
    <citation type="submission" date="2019-11" db="EMBL/GenBank/DDBJ databases">
        <authorList>
            <person name="Dong K."/>
        </authorList>
    </citation>
    <scope>NUCLEOTIDE SEQUENCE [LARGE SCALE GENOMIC DNA]</scope>
    <source>
        <strain evidence="2 3">DK608</strain>
    </source>
</reference>
<accession>A0A6L6J1I0</accession>
<evidence type="ECO:0000313" key="3">
    <source>
        <dbReference type="Proteomes" id="UP000478740"/>
    </source>
</evidence>
<dbReference type="Gene3D" id="1.10.101.10">
    <property type="entry name" value="PGBD-like superfamily/PGBD"/>
    <property type="match status" value="2"/>
</dbReference>
<dbReference type="SUPFAM" id="SSF47090">
    <property type="entry name" value="PGBD-like"/>
    <property type="match status" value="2"/>
</dbReference>
<dbReference type="InterPro" id="IPR002477">
    <property type="entry name" value="Peptidoglycan-bd-like"/>
</dbReference>
<dbReference type="Proteomes" id="UP000478740">
    <property type="component" value="Unassembled WGS sequence"/>
</dbReference>